<evidence type="ECO:0000256" key="1">
    <source>
        <dbReference type="SAM" id="Phobius"/>
    </source>
</evidence>
<dbReference type="AlphaFoldDB" id="A0A816SLE4"/>
<keyword evidence="1" id="KW-0812">Transmembrane</keyword>
<gene>
    <name evidence="2" type="ORF">WKI299_LOCUS17264</name>
</gene>
<dbReference type="EMBL" id="CAJNRF010006874">
    <property type="protein sequence ID" value="CAF2086375.1"/>
    <property type="molecule type" value="Genomic_DNA"/>
</dbReference>
<accession>A0A816SLE4</accession>
<feature type="transmembrane region" description="Helical" evidence="1">
    <location>
        <begin position="72"/>
        <end position="96"/>
    </location>
</feature>
<evidence type="ECO:0000313" key="3">
    <source>
        <dbReference type="Proteomes" id="UP000663856"/>
    </source>
</evidence>
<keyword evidence="1" id="KW-1133">Transmembrane helix</keyword>
<dbReference type="Proteomes" id="UP000663856">
    <property type="component" value="Unassembled WGS sequence"/>
</dbReference>
<protein>
    <submittedName>
        <fullName evidence="2">Uncharacterized protein</fullName>
    </submittedName>
</protein>
<comment type="caution">
    <text evidence="2">The sequence shown here is derived from an EMBL/GenBank/DDBJ whole genome shotgun (WGS) entry which is preliminary data.</text>
</comment>
<keyword evidence="1" id="KW-0472">Membrane</keyword>
<reference evidence="2" key="1">
    <citation type="submission" date="2021-02" db="EMBL/GenBank/DDBJ databases">
        <authorList>
            <person name="Nowell W R."/>
        </authorList>
    </citation>
    <scope>NUCLEOTIDE SEQUENCE</scope>
</reference>
<sequence length="246" mass="27881">MNYECYQPIIYGMSFGVFSVEMLIGLLLPNQLLANFIEKLFGIIRSDKQQLMMDFYGIEISFLASRRFRVSLIFQLVAIVWIVSLVLIDVCIFQVMQLSEGGFCPQQRSDCFSFRNLQSNERIDCEPGEKLMNLTSPKAVCFVWVYKEITAIAILNQIGIGCSVFSLMCYVFKLCCCWSRKWLGLVVIILLALGGITIVILTFTVTIYLSMTGLLLAIGLCAICINVLQLFQFASHHQRKTQTANN</sequence>
<feature type="transmembrane region" description="Helical" evidence="1">
    <location>
        <begin position="149"/>
        <end position="170"/>
    </location>
</feature>
<feature type="transmembrane region" description="Helical" evidence="1">
    <location>
        <begin position="207"/>
        <end position="231"/>
    </location>
</feature>
<proteinExistence type="predicted"/>
<feature type="transmembrane region" description="Helical" evidence="1">
    <location>
        <begin position="182"/>
        <end position="201"/>
    </location>
</feature>
<evidence type="ECO:0000313" key="2">
    <source>
        <dbReference type="EMBL" id="CAF2086375.1"/>
    </source>
</evidence>
<organism evidence="2 3">
    <name type="scientific">Rotaria magnacalcarata</name>
    <dbReference type="NCBI Taxonomy" id="392030"/>
    <lineage>
        <taxon>Eukaryota</taxon>
        <taxon>Metazoa</taxon>
        <taxon>Spiralia</taxon>
        <taxon>Gnathifera</taxon>
        <taxon>Rotifera</taxon>
        <taxon>Eurotatoria</taxon>
        <taxon>Bdelloidea</taxon>
        <taxon>Philodinida</taxon>
        <taxon>Philodinidae</taxon>
        <taxon>Rotaria</taxon>
    </lineage>
</organism>
<name>A0A816SLE4_9BILA</name>
<feature type="transmembrane region" description="Helical" evidence="1">
    <location>
        <begin position="6"/>
        <end position="28"/>
    </location>
</feature>